<protein>
    <submittedName>
        <fullName evidence="3">Uncharacterized protein</fullName>
    </submittedName>
</protein>
<evidence type="ECO:0000313" key="2">
    <source>
        <dbReference type="EMBL" id="MBB4409577.1"/>
    </source>
</evidence>
<evidence type="ECO:0000313" key="4">
    <source>
        <dbReference type="Proteomes" id="UP000520770"/>
    </source>
</evidence>
<evidence type="ECO:0000313" key="6">
    <source>
        <dbReference type="Proteomes" id="UP000576087"/>
    </source>
</evidence>
<dbReference type="EMBL" id="JACIGY010000001">
    <property type="protein sequence ID" value="MBB4409577.1"/>
    <property type="molecule type" value="Genomic_DNA"/>
</dbReference>
<dbReference type="RefSeq" id="WP_183822120.1">
    <property type="nucleotide sequence ID" value="NZ_JACIGW010000001.1"/>
</dbReference>
<accession>A0A7W6UU29</accession>
<gene>
    <name evidence="2" type="ORF">GGE31_000048</name>
    <name evidence="1" type="ORF">GGE33_001737</name>
    <name evidence="3" type="ORF">GGE35_000048</name>
</gene>
<reference evidence="4 5" key="1">
    <citation type="submission" date="2020-08" db="EMBL/GenBank/DDBJ databases">
        <title>Genomic Encyclopedia of Type Strains, Phase IV (KMG-V): Genome sequencing to study the core and pangenomes of soil and plant-associated prokaryotes.</title>
        <authorList>
            <person name="Whitman W."/>
        </authorList>
    </citation>
    <scope>NUCLEOTIDE SEQUENCE [LARGE SCALE GENOMIC DNA]</scope>
    <source>
        <strain evidence="2 5">SEMIA 444</strain>
        <strain evidence="1 4">SEMIA 448</strain>
        <strain evidence="3 6">SEMIA 452</strain>
    </source>
</reference>
<organism evidence="3 6">
    <name type="scientific">Aliirhizobium cellulosilyticum</name>
    <dbReference type="NCBI Taxonomy" id="393664"/>
    <lineage>
        <taxon>Bacteria</taxon>
        <taxon>Pseudomonadati</taxon>
        <taxon>Pseudomonadota</taxon>
        <taxon>Alphaproteobacteria</taxon>
        <taxon>Hyphomicrobiales</taxon>
        <taxon>Rhizobiaceae</taxon>
        <taxon>Aliirhizobium</taxon>
    </lineage>
</organism>
<dbReference type="Proteomes" id="UP000576087">
    <property type="component" value="Unassembled WGS sequence"/>
</dbReference>
<dbReference type="Proteomes" id="UP000520770">
    <property type="component" value="Unassembled WGS sequence"/>
</dbReference>
<keyword evidence="5" id="KW-1185">Reference proteome</keyword>
<sequence>MQIGDKVMCGSITPSPSSGNLTLGAEYEVSGVTPSRDGEKISLVDIDGLFEALDFRQVTTVEAASVL</sequence>
<dbReference type="EMBL" id="JACIHM010000001">
    <property type="protein sequence ID" value="MBB4444266.1"/>
    <property type="molecule type" value="Genomic_DNA"/>
</dbReference>
<proteinExistence type="predicted"/>
<dbReference type="AlphaFoldDB" id="A0A7W6UU29"/>
<name>A0A7W6UU29_9HYPH</name>
<comment type="caution">
    <text evidence="3">The sequence shown here is derived from an EMBL/GenBank/DDBJ whole genome shotgun (WGS) entry which is preliminary data.</text>
</comment>
<evidence type="ECO:0000313" key="3">
    <source>
        <dbReference type="EMBL" id="MBB4444266.1"/>
    </source>
</evidence>
<evidence type="ECO:0000313" key="5">
    <source>
        <dbReference type="Proteomes" id="UP000524535"/>
    </source>
</evidence>
<evidence type="ECO:0000313" key="1">
    <source>
        <dbReference type="EMBL" id="MBB4348029.1"/>
    </source>
</evidence>
<dbReference type="Proteomes" id="UP000524535">
    <property type="component" value="Unassembled WGS sequence"/>
</dbReference>
<dbReference type="EMBL" id="JACIGW010000001">
    <property type="protein sequence ID" value="MBB4348029.1"/>
    <property type="molecule type" value="Genomic_DNA"/>
</dbReference>